<evidence type="ECO:0000313" key="6">
    <source>
        <dbReference type="EMBL" id="KAK6731936.1"/>
    </source>
</evidence>
<dbReference type="PANTHER" id="PTHR11799:SF28">
    <property type="entry name" value="MECHANOSENSORY ABNORMALITY PROTEIN 6"/>
    <property type="match status" value="1"/>
</dbReference>
<dbReference type="PANTHER" id="PTHR11799">
    <property type="entry name" value="PARAOXONASE"/>
    <property type="match status" value="1"/>
</dbReference>
<dbReference type="SUPFAM" id="SSF63829">
    <property type="entry name" value="Calcium-dependent phosphotriesterase"/>
    <property type="match status" value="1"/>
</dbReference>
<keyword evidence="4" id="KW-0325">Glycoprotein</keyword>
<evidence type="ECO:0000256" key="4">
    <source>
        <dbReference type="ARBA" id="ARBA00023180"/>
    </source>
</evidence>
<evidence type="ECO:0000256" key="5">
    <source>
        <dbReference type="SAM" id="Phobius"/>
    </source>
</evidence>
<sequence>MFRPPNSLAGMLHRVAIWVMVSFLCSAIIRFVLMLDLNKRVYNHTPGPCRVVNGITDGAAGLEFVGEASVVFISTGLANAYGNESSDTGISIIQLQKEMAKHEATSIKIEGVNFDKAKFIPLGISSYYSKGRILLYVVNAHPERQCVEIFTYHKDKNVLFHRKSVCDPRFSSIYDIVVVGADRFIVSNLAYMSRGKLQTVELIMQSSFGALYFFDGRHVSLLESRLSTPSALAIDRRRKLIFVGSLLNENIRVYALEKDYSITFRTQISLLSSPAGMHIEDETGDIWVALHPVLHQVFLVTMYPGDEKVRSSSQVLRVRMQEDGVSWVITEPYANDGATISASNAVIYDKDHLLVGSMFGRLLHCDVLNPSIT</sequence>
<dbReference type="EMBL" id="JAVFWL010000001">
    <property type="protein sequence ID" value="KAK6731936.1"/>
    <property type="molecule type" value="Genomic_DNA"/>
</dbReference>
<evidence type="ECO:0000256" key="2">
    <source>
        <dbReference type="ARBA" id="ARBA00022801"/>
    </source>
</evidence>
<accession>A0ABR1C3T0</accession>
<dbReference type="Pfam" id="PF01731">
    <property type="entry name" value="Arylesterase"/>
    <property type="match status" value="1"/>
</dbReference>
<keyword evidence="5" id="KW-1133">Transmembrane helix</keyword>
<feature type="transmembrane region" description="Helical" evidence="5">
    <location>
        <begin position="15"/>
        <end position="33"/>
    </location>
</feature>
<dbReference type="Proteomes" id="UP001303046">
    <property type="component" value="Unassembled WGS sequence"/>
</dbReference>
<gene>
    <name evidence="6" type="primary">Necator_chrI.g4162</name>
    <name evidence="6" type="ORF">RB195_008033</name>
</gene>
<keyword evidence="3" id="KW-1015">Disulfide bond</keyword>
<evidence type="ECO:0000313" key="7">
    <source>
        <dbReference type="Proteomes" id="UP001303046"/>
    </source>
</evidence>
<evidence type="ECO:0000256" key="1">
    <source>
        <dbReference type="ARBA" id="ARBA00008595"/>
    </source>
</evidence>
<dbReference type="InterPro" id="IPR011042">
    <property type="entry name" value="6-blade_b-propeller_TolB-like"/>
</dbReference>
<proteinExistence type="inferred from homology"/>
<name>A0ABR1C3T0_NECAM</name>
<comment type="caution">
    <text evidence="6">The sequence shown here is derived from an EMBL/GenBank/DDBJ whole genome shotgun (WGS) entry which is preliminary data.</text>
</comment>
<dbReference type="InterPro" id="IPR002640">
    <property type="entry name" value="Arylesterase"/>
</dbReference>
<keyword evidence="5" id="KW-0812">Transmembrane</keyword>
<protein>
    <recommendedName>
        <fullName evidence="8">Arylesterase</fullName>
    </recommendedName>
</protein>
<reference evidence="6 7" key="1">
    <citation type="submission" date="2023-08" db="EMBL/GenBank/DDBJ databases">
        <title>A Necator americanus chromosomal reference genome.</title>
        <authorList>
            <person name="Ilik V."/>
            <person name="Petrzelkova K.J."/>
            <person name="Pardy F."/>
            <person name="Fuh T."/>
            <person name="Niatou-Singa F.S."/>
            <person name="Gouil Q."/>
            <person name="Baker L."/>
            <person name="Ritchie M.E."/>
            <person name="Jex A.R."/>
            <person name="Gazzola D."/>
            <person name="Li H."/>
            <person name="Toshio Fujiwara R."/>
            <person name="Zhan B."/>
            <person name="Aroian R.V."/>
            <person name="Pafco B."/>
            <person name="Schwarz E.M."/>
        </authorList>
    </citation>
    <scope>NUCLEOTIDE SEQUENCE [LARGE SCALE GENOMIC DNA]</scope>
    <source>
        <strain evidence="6 7">Aroian</strain>
        <tissue evidence="6">Whole animal</tissue>
    </source>
</reference>
<dbReference type="Gene3D" id="2.120.10.30">
    <property type="entry name" value="TolB, C-terminal domain"/>
    <property type="match status" value="1"/>
</dbReference>
<comment type="similarity">
    <text evidence="1">Belongs to the paraoxonase family.</text>
</comment>
<dbReference type="InterPro" id="IPR051288">
    <property type="entry name" value="Serum_paraoxonase/arylesterase"/>
</dbReference>
<keyword evidence="7" id="KW-1185">Reference proteome</keyword>
<keyword evidence="5" id="KW-0472">Membrane</keyword>
<keyword evidence="2" id="KW-0378">Hydrolase</keyword>
<evidence type="ECO:0008006" key="8">
    <source>
        <dbReference type="Google" id="ProtNLM"/>
    </source>
</evidence>
<organism evidence="6 7">
    <name type="scientific">Necator americanus</name>
    <name type="common">Human hookworm</name>
    <dbReference type="NCBI Taxonomy" id="51031"/>
    <lineage>
        <taxon>Eukaryota</taxon>
        <taxon>Metazoa</taxon>
        <taxon>Ecdysozoa</taxon>
        <taxon>Nematoda</taxon>
        <taxon>Chromadorea</taxon>
        <taxon>Rhabditida</taxon>
        <taxon>Rhabditina</taxon>
        <taxon>Rhabditomorpha</taxon>
        <taxon>Strongyloidea</taxon>
        <taxon>Ancylostomatidae</taxon>
        <taxon>Bunostominae</taxon>
        <taxon>Necator</taxon>
    </lineage>
</organism>
<evidence type="ECO:0000256" key="3">
    <source>
        <dbReference type="ARBA" id="ARBA00023157"/>
    </source>
</evidence>